<evidence type="ECO:0000256" key="3">
    <source>
        <dbReference type="SAM" id="Coils"/>
    </source>
</evidence>
<dbReference type="Pfam" id="PF02321">
    <property type="entry name" value="OEP"/>
    <property type="match status" value="2"/>
</dbReference>
<keyword evidence="2" id="KW-1134">Transmembrane beta strand</keyword>
<dbReference type="PANTHER" id="PTHR30203">
    <property type="entry name" value="OUTER MEMBRANE CATION EFFLUX PROTEIN"/>
    <property type="match status" value="1"/>
</dbReference>
<keyword evidence="5" id="KW-1185">Reference proteome</keyword>
<evidence type="ECO:0000256" key="2">
    <source>
        <dbReference type="RuleBase" id="RU362097"/>
    </source>
</evidence>
<reference evidence="5" key="1">
    <citation type="journal article" date="2019" name="Int. J. Syst. Evol. Microbiol.">
        <title>The Global Catalogue of Microorganisms (GCM) 10K type strain sequencing project: providing services to taxonomists for standard genome sequencing and annotation.</title>
        <authorList>
            <consortium name="The Broad Institute Genomics Platform"/>
            <consortium name="The Broad Institute Genome Sequencing Center for Infectious Disease"/>
            <person name="Wu L."/>
            <person name="Ma J."/>
        </authorList>
    </citation>
    <scope>NUCLEOTIDE SEQUENCE [LARGE SCALE GENOMIC DNA]</scope>
    <source>
        <strain evidence="5">JCM 17066</strain>
    </source>
</reference>
<protein>
    <submittedName>
        <fullName evidence="4">Efflux transporter outer membrane subunit</fullName>
    </submittedName>
</protein>
<keyword evidence="2" id="KW-0812">Transmembrane</keyword>
<evidence type="ECO:0000256" key="1">
    <source>
        <dbReference type="ARBA" id="ARBA00007613"/>
    </source>
</evidence>
<dbReference type="Gene3D" id="1.20.1600.10">
    <property type="entry name" value="Outer membrane efflux proteins (OEP)"/>
    <property type="match status" value="1"/>
</dbReference>
<dbReference type="SUPFAM" id="SSF56954">
    <property type="entry name" value="Outer membrane efflux proteins (OEP)"/>
    <property type="match status" value="1"/>
</dbReference>
<keyword evidence="2" id="KW-0472">Membrane</keyword>
<dbReference type="Proteomes" id="UP001596045">
    <property type="component" value="Unassembled WGS sequence"/>
</dbReference>
<evidence type="ECO:0000313" key="5">
    <source>
        <dbReference type="Proteomes" id="UP001596045"/>
    </source>
</evidence>
<proteinExistence type="inferred from homology"/>
<gene>
    <name evidence="4" type="ORF">ACFPM8_13015</name>
</gene>
<dbReference type="PANTHER" id="PTHR30203:SF33">
    <property type="entry name" value="BLR4455 PROTEIN"/>
    <property type="match status" value="1"/>
</dbReference>
<comment type="subcellular location">
    <subcellularLocation>
        <location evidence="2">Cell membrane</location>
        <topology evidence="2">Lipid-anchor</topology>
    </subcellularLocation>
</comment>
<comment type="caution">
    <text evidence="4">The sequence shown here is derived from an EMBL/GenBank/DDBJ whole genome shotgun (WGS) entry which is preliminary data.</text>
</comment>
<name>A0ABW0MD30_9BURK</name>
<organism evidence="4 5">
    <name type="scientific">Paraherbaspirillum soli</name>
    <dbReference type="NCBI Taxonomy" id="631222"/>
    <lineage>
        <taxon>Bacteria</taxon>
        <taxon>Pseudomonadati</taxon>
        <taxon>Pseudomonadota</taxon>
        <taxon>Betaproteobacteria</taxon>
        <taxon>Burkholderiales</taxon>
        <taxon>Oxalobacteraceae</taxon>
        <taxon>Paraherbaspirillum</taxon>
    </lineage>
</organism>
<comment type="similarity">
    <text evidence="1 2">Belongs to the outer membrane factor (OMF) (TC 1.B.17) family.</text>
</comment>
<dbReference type="NCBIfam" id="TIGR01845">
    <property type="entry name" value="outer_NodT"/>
    <property type="match status" value="1"/>
</dbReference>
<accession>A0ABW0MD30</accession>
<dbReference type="EMBL" id="JBHSMT010000023">
    <property type="protein sequence ID" value="MFC5474876.1"/>
    <property type="molecule type" value="Genomic_DNA"/>
</dbReference>
<keyword evidence="3" id="KW-0175">Coiled coil</keyword>
<keyword evidence="2" id="KW-0732">Signal</keyword>
<dbReference type="InterPro" id="IPR003423">
    <property type="entry name" value="OMP_efflux"/>
</dbReference>
<dbReference type="RefSeq" id="WP_378997984.1">
    <property type="nucleotide sequence ID" value="NZ_JBHSMT010000023.1"/>
</dbReference>
<feature type="chain" id="PRO_5044983690" evidence="2">
    <location>
        <begin position="32"/>
        <end position="485"/>
    </location>
</feature>
<dbReference type="Gene3D" id="2.20.200.10">
    <property type="entry name" value="Outer membrane efflux proteins (OEP)"/>
    <property type="match status" value="1"/>
</dbReference>
<feature type="coiled-coil region" evidence="3">
    <location>
        <begin position="185"/>
        <end position="212"/>
    </location>
</feature>
<evidence type="ECO:0000313" key="4">
    <source>
        <dbReference type="EMBL" id="MFC5474876.1"/>
    </source>
</evidence>
<feature type="signal peptide" evidence="2">
    <location>
        <begin position="1"/>
        <end position="31"/>
    </location>
</feature>
<keyword evidence="2" id="KW-0564">Palmitate</keyword>
<sequence>MSINYFPIFRRAPAACSALMLALLLSGCAHRMELREPAPGVELPSGWSLSASNGEQEWPDNAWWERFGSAELTQLVAQGQSSNLEIAAAVSRVRQAEAQARIAGAPLLPNADFSTSVNRAVPLASSGSASTSASGLLEIGYEVDFWGKNKAGLAAAEASLQANRYDRETVALTVTSGIVSTYLQVLSLRDRLNIAQQNVANAERVLKLVAAQSRAGAASPLDLARQRSALAGQKAVIPDLMQQEREAQTALAILLGRPAQTFTVNAQGLDNILLPEVTPGLPSELLSRRPDIRRAEAQLAAANANLAVARAALFPSIRLTGSAGAQSNALLSLFNGPNLLANLGAGLVAPIFDAGRLNNQRDLAIAQKQELVQLYRSTVITALSEVDTALGQIRSLDEQKKLKKTEMEQARFAFELSEIRYRVGAEDLMTVLDTQRSLSEVQNELGQIKLKRLKATVSLYKALGGGWQDVPSAAADTRPDQPAQP</sequence>
<dbReference type="InterPro" id="IPR010131">
    <property type="entry name" value="MdtP/NodT-like"/>
</dbReference>
<keyword evidence="2" id="KW-0449">Lipoprotein</keyword>